<dbReference type="AlphaFoldDB" id="A0AAW8U7C2"/>
<proteinExistence type="predicted"/>
<dbReference type="RefSeq" id="WP_311875140.1">
    <property type="nucleotide sequence ID" value="NZ_JARQBZ010000009.1"/>
</dbReference>
<protein>
    <submittedName>
        <fullName evidence="1">Flagellar FlbD family protein</fullName>
    </submittedName>
</protein>
<dbReference type="InterPro" id="IPR009384">
    <property type="entry name" value="SwrD-like"/>
</dbReference>
<dbReference type="Proteomes" id="UP001268577">
    <property type="component" value="Unassembled WGS sequence"/>
</dbReference>
<dbReference type="EMBL" id="JARQBZ010000009">
    <property type="protein sequence ID" value="MDT2833679.1"/>
    <property type="molecule type" value="Genomic_DNA"/>
</dbReference>
<keyword evidence="1" id="KW-0969">Cilium</keyword>
<keyword evidence="1" id="KW-0966">Cell projection</keyword>
<accession>A0AAW8U7C2</accession>
<dbReference type="PANTHER" id="PTHR39185">
    <property type="entry name" value="SWARMING MOTILITY PROTEIN SWRD"/>
    <property type="match status" value="1"/>
</dbReference>
<gene>
    <name evidence="1" type="ORF">P7H70_06385</name>
</gene>
<sequence length="67" mass="7699">MIKLTSMNHQIFFINCSLIYRIDQAPDTVITLTDGKTLMVKEKPEEVVALFLDYQKQAFGHIPTLDN</sequence>
<name>A0AAW8U7C2_9ENTE</name>
<evidence type="ECO:0000313" key="2">
    <source>
        <dbReference type="Proteomes" id="UP001268577"/>
    </source>
</evidence>
<keyword evidence="1" id="KW-0282">Flagellum</keyword>
<comment type="caution">
    <text evidence="1">The sequence shown here is derived from an EMBL/GenBank/DDBJ whole genome shotgun (WGS) entry which is preliminary data.</text>
</comment>
<reference evidence="1" key="1">
    <citation type="submission" date="2023-03" db="EMBL/GenBank/DDBJ databases">
        <authorList>
            <person name="Shen W."/>
            <person name="Cai J."/>
        </authorList>
    </citation>
    <scope>NUCLEOTIDE SEQUENCE</scope>
    <source>
        <strain evidence="1">P96-3</strain>
    </source>
</reference>
<dbReference type="PANTHER" id="PTHR39185:SF1">
    <property type="entry name" value="SWARMING MOTILITY PROTEIN SWRD"/>
    <property type="match status" value="1"/>
</dbReference>
<evidence type="ECO:0000313" key="1">
    <source>
        <dbReference type="EMBL" id="MDT2833679.1"/>
    </source>
</evidence>
<organism evidence="1 2">
    <name type="scientific">Vagococcus carniphilus</name>
    <dbReference type="NCBI Taxonomy" id="218144"/>
    <lineage>
        <taxon>Bacteria</taxon>
        <taxon>Bacillati</taxon>
        <taxon>Bacillota</taxon>
        <taxon>Bacilli</taxon>
        <taxon>Lactobacillales</taxon>
        <taxon>Enterococcaceae</taxon>
        <taxon>Vagococcus</taxon>
    </lineage>
</organism>
<dbReference type="Pfam" id="PF06289">
    <property type="entry name" value="FlbD"/>
    <property type="match status" value="1"/>
</dbReference>